<feature type="compositionally biased region" description="Basic residues" evidence="2">
    <location>
        <begin position="164"/>
        <end position="177"/>
    </location>
</feature>
<feature type="coiled-coil region" evidence="1">
    <location>
        <begin position="316"/>
        <end position="343"/>
    </location>
</feature>
<accession>A0A078A8A4</accession>
<evidence type="ECO:0000313" key="4">
    <source>
        <dbReference type="Proteomes" id="UP000039865"/>
    </source>
</evidence>
<feature type="region of interest" description="Disordered" evidence="2">
    <location>
        <begin position="158"/>
        <end position="231"/>
    </location>
</feature>
<dbReference type="AlphaFoldDB" id="A0A078A8A4"/>
<gene>
    <name evidence="3" type="primary">Contig19405.g20583</name>
    <name evidence="3" type="ORF">STYLEM_6773</name>
</gene>
<protein>
    <submittedName>
        <fullName evidence="3">Uncharacterized protein</fullName>
    </submittedName>
</protein>
<feature type="compositionally biased region" description="Acidic residues" evidence="2">
    <location>
        <begin position="448"/>
        <end position="457"/>
    </location>
</feature>
<dbReference type="InParanoid" id="A0A078A8A4"/>
<keyword evidence="1" id="KW-0175">Coiled coil</keyword>
<evidence type="ECO:0000256" key="1">
    <source>
        <dbReference type="SAM" id="Coils"/>
    </source>
</evidence>
<evidence type="ECO:0000313" key="3">
    <source>
        <dbReference type="EMBL" id="CDW77807.1"/>
    </source>
</evidence>
<proteinExistence type="predicted"/>
<dbReference type="InterPro" id="IPR036388">
    <property type="entry name" value="WH-like_DNA-bd_sf"/>
</dbReference>
<feature type="compositionally biased region" description="Polar residues" evidence="2">
    <location>
        <begin position="424"/>
        <end position="435"/>
    </location>
</feature>
<feature type="compositionally biased region" description="Low complexity" evidence="2">
    <location>
        <begin position="192"/>
        <end position="201"/>
    </location>
</feature>
<organism evidence="3 4">
    <name type="scientific">Stylonychia lemnae</name>
    <name type="common">Ciliate</name>
    <dbReference type="NCBI Taxonomy" id="5949"/>
    <lineage>
        <taxon>Eukaryota</taxon>
        <taxon>Sar</taxon>
        <taxon>Alveolata</taxon>
        <taxon>Ciliophora</taxon>
        <taxon>Intramacronucleata</taxon>
        <taxon>Spirotrichea</taxon>
        <taxon>Stichotrichia</taxon>
        <taxon>Sporadotrichida</taxon>
        <taxon>Oxytrichidae</taxon>
        <taxon>Stylonychinae</taxon>
        <taxon>Stylonychia</taxon>
    </lineage>
</organism>
<feature type="region of interest" description="Disordered" evidence="2">
    <location>
        <begin position="424"/>
        <end position="457"/>
    </location>
</feature>
<evidence type="ECO:0000256" key="2">
    <source>
        <dbReference type="SAM" id="MobiDB-lite"/>
    </source>
</evidence>
<name>A0A078A8A4_STYLE</name>
<sequence length="457" mass="54371">MDAEMFNQTEEKVQNINDLELIDTSSRFIQNDQLFQQDTDKIEEENQLDQTDDQLFKDDTHYDSRRKSAPSQLKIKTRRQSKGIVYFNRKKPTIEITIGSLEEWYIENQFRFKRRKMNTFTEGEDQKEEYFDLEETRSKLNKSYLYENWQEDFEKERKKLESRNKKRKRSNSSRSRSKSPTPVSKKDDFQIQVNQNVVQRRGSVKGGSLKGSIKGDLSNSSQIDSEEEDRREAEKIKVDILDELNKKDEPMESQQLSTNLKYAQKYIEEALKCLFDNQLVKKKDIGKKSYYIAVNQESYLQFIQNKDLIKEKIQEIRDVEMQEQTIDSELNKLEKQIKDLKLKPTSEQIRQEIIAIMMEERLQKIVHIYKKRKDCCEDMLDYFSEHLNEDIDQIMRKCGIDPADRIISEDLAEILGIQLQRDNLSSDYQEEQSQSKTKKSRESVQDEVQNEENIDNE</sequence>
<dbReference type="EMBL" id="CCKQ01006492">
    <property type="protein sequence ID" value="CDW77807.1"/>
    <property type="molecule type" value="Genomic_DNA"/>
</dbReference>
<dbReference type="Proteomes" id="UP000039865">
    <property type="component" value="Unassembled WGS sequence"/>
</dbReference>
<dbReference type="OrthoDB" id="10660535at2759"/>
<keyword evidence="4" id="KW-1185">Reference proteome</keyword>
<dbReference type="Gene3D" id="1.10.10.10">
    <property type="entry name" value="Winged helix-like DNA-binding domain superfamily/Winged helix DNA-binding domain"/>
    <property type="match status" value="1"/>
</dbReference>
<reference evidence="3 4" key="1">
    <citation type="submission" date="2014-06" db="EMBL/GenBank/DDBJ databases">
        <authorList>
            <person name="Swart Estienne"/>
        </authorList>
    </citation>
    <scope>NUCLEOTIDE SEQUENCE [LARGE SCALE GENOMIC DNA]</scope>
    <source>
        <strain evidence="3 4">130c</strain>
    </source>
</reference>